<dbReference type="OrthoDB" id="5933026at2759"/>
<dbReference type="Proteomes" id="UP000054783">
    <property type="component" value="Unassembled WGS sequence"/>
</dbReference>
<dbReference type="AlphaFoldDB" id="A0A0V1ACB8"/>
<dbReference type="EMBL" id="JYDQ01000009">
    <property type="protein sequence ID" value="KRY22448.1"/>
    <property type="molecule type" value="Genomic_DNA"/>
</dbReference>
<comment type="caution">
    <text evidence="1">The sequence shown here is derived from an EMBL/GenBank/DDBJ whole genome shotgun (WGS) entry which is preliminary data.</text>
</comment>
<sequence>MLERVSTKARRRVAPVQERHRTERRLSWADGSGWVVDFGTTFLCKTLNLLHFWDVLDIVKKHFHLSLRIQISYHNPEVMQCVTSEFRCVHIMVCERRD</sequence>
<proteinExistence type="predicted"/>
<evidence type="ECO:0000313" key="2">
    <source>
        <dbReference type="Proteomes" id="UP000054783"/>
    </source>
</evidence>
<protein>
    <submittedName>
        <fullName evidence="1">Uncharacterized protein</fullName>
    </submittedName>
</protein>
<keyword evidence="2" id="KW-1185">Reference proteome</keyword>
<accession>A0A0V1ACB8</accession>
<gene>
    <name evidence="1" type="ORF">T12_2180</name>
</gene>
<name>A0A0V1ACB8_9BILA</name>
<evidence type="ECO:0000313" key="1">
    <source>
        <dbReference type="EMBL" id="KRY22448.1"/>
    </source>
</evidence>
<organism evidence="1 2">
    <name type="scientific">Trichinella patagoniensis</name>
    <dbReference type="NCBI Taxonomy" id="990121"/>
    <lineage>
        <taxon>Eukaryota</taxon>
        <taxon>Metazoa</taxon>
        <taxon>Ecdysozoa</taxon>
        <taxon>Nematoda</taxon>
        <taxon>Enoplea</taxon>
        <taxon>Dorylaimia</taxon>
        <taxon>Trichinellida</taxon>
        <taxon>Trichinellidae</taxon>
        <taxon>Trichinella</taxon>
    </lineage>
</organism>
<reference evidence="1 2" key="1">
    <citation type="submission" date="2015-01" db="EMBL/GenBank/DDBJ databases">
        <title>Evolution of Trichinella species and genotypes.</title>
        <authorList>
            <person name="Korhonen P.K."/>
            <person name="Edoardo P."/>
            <person name="Giuseppe L.R."/>
            <person name="Gasser R.B."/>
        </authorList>
    </citation>
    <scope>NUCLEOTIDE SEQUENCE [LARGE SCALE GENOMIC DNA]</scope>
    <source>
        <strain evidence="1">ISS2496</strain>
    </source>
</reference>